<reference evidence="2 3" key="1">
    <citation type="submission" date="2023-08" db="EMBL/GenBank/DDBJ databases">
        <title>Phytohabitans sansha sp. nov., isolated from marine sediment.</title>
        <authorList>
            <person name="Zhao Y."/>
            <person name="Yi K."/>
        </authorList>
    </citation>
    <scope>NUCLEOTIDE SEQUENCE [LARGE SCALE GENOMIC DNA]</scope>
    <source>
        <strain evidence="2 3">ZYX-F-186</strain>
    </source>
</reference>
<dbReference type="RefSeq" id="WP_308717291.1">
    <property type="nucleotide sequence ID" value="NZ_JAVHUY010000050.1"/>
</dbReference>
<gene>
    <name evidence="2" type="ORF">RB614_36655</name>
</gene>
<comment type="caution">
    <text evidence="2">The sequence shown here is derived from an EMBL/GenBank/DDBJ whole genome shotgun (WGS) entry which is preliminary data.</text>
</comment>
<accession>A0ABU0ZSW2</accession>
<keyword evidence="3" id="KW-1185">Reference proteome</keyword>
<evidence type="ECO:0000313" key="3">
    <source>
        <dbReference type="Proteomes" id="UP001230908"/>
    </source>
</evidence>
<evidence type="ECO:0000313" key="2">
    <source>
        <dbReference type="EMBL" id="MDQ7910043.1"/>
    </source>
</evidence>
<organism evidence="2 3">
    <name type="scientific">Phytohabitans maris</name>
    <dbReference type="NCBI Taxonomy" id="3071409"/>
    <lineage>
        <taxon>Bacteria</taxon>
        <taxon>Bacillati</taxon>
        <taxon>Actinomycetota</taxon>
        <taxon>Actinomycetes</taxon>
        <taxon>Micromonosporales</taxon>
        <taxon>Micromonosporaceae</taxon>
    </lineage>
</organism>
<keyword evidence="2" id="KW-0378">Hydrolase</keyword>
<sequence>MSRVSGVATMVEFPIDLIQEGLSEDDLDELGASLAHTGIRFELDNGRLILMSPVKAWHADIARRLCNALIAQGKRAYLEQGIRISKRKVRYPDVGVFREEPDLDRSRHDPAAFALVVEVVSPDSAEEDRVVKPRVYAGAGIPEYWIVDRHPTDRRDASIEYFKLGVSGAYERTGQAVLSELETGA</sequence>
<dbReference type="EMBL" id="JAVHUY010000050">
    <property type="protein sequence ID" value="MDQ7910043.1"/>
    <property type="molecule type" value="Genomic_DNA"/>
</dbReference>
<proteinExistence type="predicted"/>
<dbReference type="GO" id="GO:0004519">
    <property type="term" value="F:endonuclease activity"/>
    <property type="evidence" value="ECO:0007669"/>
    <property type="project" value="UniProtKB-KW"/>
</dbReference>
<protein>
    <submittedName>
        <fullName evidence="2">Uma2 family endonuclease</fullName>
    </submittedName>
</protein>
<dbReference type="InterPro" id="IPR008538">
    <property type="entry name" value="Uma2"/>
</dbReference>
<feature type="domain" description="Putative restriction endonuclease" evidence="1">
    <location>
        <begin position="35"/>
        <end position="174"/>
    </location>
</feature>
<dbReference type="Pfam" id="PF05685">
    <property type="entry name" value="Uma2"/>
    <property type="match status" value="1"/>
</dbReference>
<dbReference type="PANTHER" id="PTHR35400:SF3">
    <property type="entry name" value="SLL1072 PROTEIN"/>
    <property type="match status" value="1"/>
</dbReference>
<name>A0ABU0ZSW2_9ACTN</name>
<dbReference type="InterPro" id="IPR011335">
    <property type="entry name" value="Restrct_endonuc-II-like"/>
</dbReference>
<dbReference type="PANTHER" id="PTHR35400">
    <property type="entry name" value="SLR1083 PROTEIN"/>
    <property type="match status" value="1"/>
</dbReference>
<dbReference type="CDD" id="cd06260">
    <property type="entry name" value="DUF820-like"/>
    <property type="match status" value="1"/>
</dbReference>
<keyword evidence="2" id="KW-0255">Endonuclease</keyword>
<dbReference type="SUPFAM" id="SSF52980">
    <property type="entry name" value="Restriction endonuclease-like"/>
    <property type="match status" value="1"/>
</dbReference>
<dbReference type="Proteomes" id="UP001230908">
    <property type="component" value="Unassembled WGS sequence"/>
</dbReference>
<keyword evidence="2" id="KW-0540">Nuclease</keyword>
<dbReference type="Gene3D" id="3.90.1570.10">
    <property type="entry name" value="tt1808, chain A"/>
    <property type="match status" value="1"/>
</dbReference>
<evidence type="ECO:0000259" key="1">
    <source>
        <dbReference type="Pfam" id="PF05685"/>
    </source>
</evidence>
<dbReference type="InterPro" id="IPR012296">
    <property type="entry name" value="Nuclease_put_TT1808"/>
</dbReference>